<dbReference type="AlphaFoldDB" id="A0A1I8PI04"/>
<dbReference type="Pfam" id="PF15865">
    <property type="entry name" value="Fanconi_A_N"/>
    <property type="match status" value="1"/>
</dbReference>
<sequence length="386" mass="44089">MCYEIGPSLKLICNILKSSTEQNCKGQRFEITQLLKTLNASEKFLVARYFCKLPWNIGSLYILSQLHELRILTASEYILSCDDSPEVQLILNDFLESQYDLITNLFVNSTMDSGNSIRINVILDECLENLFKDLVAKPELNDMAYLKHIHETTTGEILVKIIHKHLGIILKLQQSTATAAFSNFSSWINEGVDELKFPKDLYEKLLQGNIEDSLHYLLKQSSSEAFRDWKYYLIMLQTVCSGNAEKSGPIIRKYLNTRIKHCASVPCKRMMLHILLTARAASATTMDIAKNLNNYGDWYKNNIGEMKFFLKAEEFQNILDLLNQSLAYEAEVDYLEIHAAIAISPPILCGKLVQAYKSKCKQRLQQIKKGYKAIDVNESIVIEDSN</sequence>
<protein>
    <recommendedName>
        <fullName evidence="1">Fanconi anaemia group A protein N-terminal domain-containing protein</fullName>
    </recommendedName>
</protein>
<dbReference type="Proteomes" id="UP000095300">
    <property type="component" value="Unassembled WGS sequence"/>
</dbReference>
<reference evidence="2" key="1">
    <citation type="submission" date="2020-05" db="UniProtKB">
        <authorList>
            <consortium name="EnsemblMetazoa"/>
        </authorList>
    </citation>
    <scope>IDENTIFICATION</scope>
    <source>
        <strain evidence="2">USDA</strain>
    </source>
</reference>
<evidence type="ECO:0000259" key="1">
    <source>
        <dbReference type="Pfam" id="PF15865"/>
    </source>
</evidence>
<dbReference type="EnsemblMetazoa" id="SCAU008223-RA">
    <property type="protein sequence ID" value="SCAU008223-PA"/>
    <property type="gene ID" value="SCAU008223"/>
</dbReference>
<dbReference type="KEGG" id="scac:106089622"/>
<accession>A0A1I8PI04</accession>
<evidence type="ECO:0000313" key="2">
    <source>
        <dbReference type="EnsemblMetazoa" id="SCAU008223-PA"/>
    </source>
</evidence>
<keyword evidence="3" id="KW-1185">Reference proteome</keyword>
<dbReference type="OrthoDB" id="7790690at2759"/>
<evidence type="ECO:0000313" key="3">
    <source>
        <dbReference type="Proteomes" id="UP000095300"/>
    </source>
</evidence>
<proteinExistence type="predicted"/>
<organism evidence="2 3">
    <name type="scientific">Stomoxys calcitrans</name>
    <name type="common">Stable fly</name>
    <name type="synonym">Conops calcitrans</name>
    <dbReference type="NCBI Taxonomy" id="35570"/>
    <lineage>
        <taxon>Eukaryota</taxon>
        <taxon>Metazoa</taxon>
        <taxon>Ecdysozoa</taxon>
        <taxon>Arthropoda</taxon>
        <taxon>Hexapoda</taxon>
        <taxon>Insecta</taxon>
        <taxon>Pterygota</taxon>
        <taxon>Neoptera</taxon>
        <taxon>Endopterygota</taxon>
        <taxon>Diptera</taxon>
        <taxon>Brachycera</taxon>
        <taxon>Muscomorpha</taxon>
        <taxon>Muscoidea</taxon>
        <taxon>Muscidae</taxon>
        <taxon>Stomoxys</taxon>
    </lineage>
</organism>
<dbReference type="STRING" id="35570.A0A1I8PI04"/>
<dbReference type="InterPro" id="IPR031729">
    <property type="entry name" value="Fanconi_A_N"/>
</dbReference>
<feature type="domain" description="Fanconi anaemia group A protein N-terminal" evidence="1">
    <location>
        <begin position="58"/>
        <end position="368"/>
    </location>
</feature>
<name>A0A1I8PI04_STOCA</name>
<dbReference type="VEuPathDB" id="VectorBase:SCAU008223"/>
<gene>
    <name evidence="2" type="primary">106089622</name>
</gene>